<dbReference type="EMBL" id="WOYG01000001">
    <property type="protein sequence ID" value="NLV10913.1"/>
    <property type="molecule type" value="Genomic_DNA"/>
</dbReference>
<dbReference type="Gene3D" id="1.20.58.290">
    <property type="entry name" value="Hypothetical membrane protein ta0354_69_121"/>
    <property type="match status" value="1"/>
</dbReference>
<evidence type="ECO:0000259" key="1">
    <source>
        <dbReference type="Pfam" id="PF04289"/>
    </source>
</evidence>
<protein>
    <submittedName>
        <fullName evidence="3">DUF447 family protein</fullName>
    </submittedName>
</protein>
<dbReference type="InterPro" id="IPR049288">
    <property type="entry name" value="DUF447_C"/>
</dbReference>
<comment type="caution">
    <text evidence="3">The sequence shown here is derived from an EMBL/GenBank/DDBJ whole genome shotgun (WGS) entry which is preliminary data.</text>
</comment>
<dbReference type="Pfam" id="PF04289">
    <property type="entry name" value="DUF447_N"/>
    <property type="match status" value="1"/>
</dbReference>
<reference evidence="3" key="1">
    <citation type="submission" date="2019-12" db="EMBL/GenBank/DDBJ databases">
        <title>Whole-genome sequence of Halomicrobium mukohataei pws1.</title>
        <authorList>
            <person name="Verma D.K."/>
            <person name="Gopal K."/>
            <person name="Prasad E.S."/>
        </authorList>
    </citation>
    <scope>NUCLEOTIDE SEQUENCE</scope>
    <source>
        <strain evidence="3">Pws1</strain>
    </source>
</reference>
<feature type="domain" description="DUF447" evidence="1">
    <location>
        <begin position="13"/>
        <end position="125"/>
    </location>
</feature>
<sequence length="192" mass="21519">MTASWPVDLDGVTESVVTTLGPNDRWNVAALGLHASASDDVVFARTWGRTRTWRNFRERGEGYVQLTTDPVDFAEAAMTVREEDEPVLSSADAWVRVEVEERASGTDGGTEWVEWTLTPIESAVEHRTVPTTNRAYYAVVEATVAASRLDVPEYDTQTLRDRIDYFESVVERCGGEREREAFAVVRERVGSE</sequence>
<proteinExistence type="predicted"/>
<dbReference type="InterPro" id="IPR007386">
    <property type="entry name" value="DUF447_N"/>
</dbReference>
<gene>
    <name evidence="3" type="ORF">GOC74_13355</name>
</gene>
<evidence type="ECO:0000313" key="4">
    <source>
        <dbReference type="Proteomes" id="UP000608662"/>
    </source>
</evidence>
<dbReference type="SUPFAM" id="SSF50475">
    <property type="entry name" value="FMN-binding split barrel"/>
    <property type="match status" value="1"/>
</dbReference>
<accession>A0A847U5F2</accession>
<dbReference type="RefSeq" id="WP_170094553.1">
    <property type="nucleotide sequence ID" value="NZ_WOYG01000001.1"/>
</dbReference>
<evidence type="ECO:0000313" key="3">
    <source>
        <dbReference type="EMBL" id="NLV10913.1"/>
    </source>
</evidence>
<evidence type="ECO:0000259" key="2">
    <source>
        <dbReference type="Pfam" id="PF20766"/>
    </source>
</evidence>
<dbReference type="Proteomes" id="UP000608662">
    <property type="component" value="Unassembled WGS sequence"/>
</dbReference>
<feature type="domain" description="DUF447" evidence="2">
    <location>
        <begin position="133"/>
        <end position="186"/>
    </location>
</feature>
<dbReference type="Pfam" id="PF20766">
    <property type="entry name" value="DUF447_C"/>
    <property type="match status" value="1"/>
</dbReference>
<dbReference type="InterPro" id="IPR012349">
    <property type="entry name" value="Split_barrel_FMN-bd"/>
</dbReference>
<name>A0A847U5F2_9EURY</name>
<dbReference type="Gene3D" id="2.30.110.10">
    <property type="entry name" value="Electron Transport, Fmn-binding Protein, Chain A"/>
    <property type="match status" value="1"/>
</dbReference>
<dbReference type="AlphaFoldDB" id="A0A847U5F2"/>
<organism evidence="3 4">
    <name type="scientific">Halomicrobium mukohataei</name>
    <dbReference type="NCBI Taxonomy" id="57705"/>
    <lineage>
        <taxon>Archaea</taxon>
        <taxon>Methanobacteriati</taxon>
        <taxon>Methanobacteriota</taxon>
        <taxon>Stenosarchaea group</taxon>
        <taxon>Halobacteria</taxon>
        <taxon>Halobacteriales</taxon>
        <taxon>Haloarculaceae</taxon>
        <taxon>Halomicrobium</taxon>
    </lineage>
</organism>